<evidence type="ECO:0000313" key="2">
    <source>
        <dbReference type="Proteomes" id="UP000177941"/>
    </source>
</evidence>
<evidence type="ECO:0000313" key="1">
    <source>
        <dbReference type="EMBL" id="OGY37256.1"/>
    </source>
</evidence>
<proteinExistence type="predicted"/>
<dbReference type="Proteomes" id="UP000177941">
    <property type="component" value="Unassembled WGS sequence"/>
</dbReference>
<gene>
    <name evidence="1" type="ORF">A3E36_01055</name>
</gene>
<dbReference type="EMBL" id="MHHS01000015">
    <property type="protein sequence ID" value="OGY37256.1"/>
    <property type="molecule type" value="Genomic_DNA"/>
</dbReference>
<sequence length="324" mass="37414">MAYPIRGTRRERTWLRMQALLELSGKSERDLTQMLRIVNQAADSATAIFEVIQFLDVQESALQEKWSKYVSQVWFELHPKIPSALNLHIMSHDVMFSDALMEAHGLLQELAETPARAGDYLNAGILSGSEEHRISDIVRVFGADPMRVRRTSAILEELRLIREVKGRVCVVKSRFTRFQALPLSAQYYLLWHIDMYHLDWKEYMGNLQSHMAVFQQYLPMIWEMLEHTACGQTHSVDEFAWHVVRLFRPLWQQENALGLYEQSALQSMVDQWLIGNVFARYGLIEYGESASEGAPRSFAWTRAGVSLLHSERTIKLPCAIDVLE</sequence>
<accession>A0A1G1XBP0</accession>
<reference evidence="1 2" key="1">
    <citation type="journal article" date="2016" name="Nat. Commun.">
        <title>Thousands of microbial genomes shed light on interconnected biogeochemical processes in an aquifer system.</title>
        <authorList>
            <person name="Anantharaman K."/>
            <person name="Brown C.T."/>
            <person name="Hug L.A."/>
            <person name="Sharon I."/>
            <person name="Castelle C.J."/>
            <person name="Probst A.J."/>
            <person name="Thomas B.C."/>
            <person name="Singh A."/>
            <person name="Wilkins M.J."/>
            <person name="Karaoz U."/>
            <person name="Brodie E.L."/>
            <person name="Williams K.H."/>
            <person name="Hubbard S.S."/>
            <person name="Banfield J.F."/>
        </authorList>
    </citation>
    <scope>NUCLEOTIDE SEQUENCE [LARGE SCALE GENOMIC DNA]</scope>
</reference>
<organism evidence="1 2">
    <name type="scientific">Candidatus Andersenbacteria bacterium RIFCSPHIGHO2_12_FULL_45_11b</name>
    <dbReference type="NCBI Taxonomy" id="1797282"/>
    <lineage>
        <taxon>Bacteria</taxon>
        <taxon>Candidatus Anderseniibacteriota</taxon>
    </lineage>
</organism>
<protein>
    <submittedName>
        <fullName evidence="1">Uncharacterized protein</fullName>
    </submittedName>
</protein>
<name>A0A1G1XBP0_9BACT</name>
<dbReference type="AlphaFoldDB" id="A0A1G1XBP0"/>
<comment type="caution">
    <text evidence="1">The sequence shown here is derived from an EMBL/GenBank/DDBJ whole genome shotgun (WGS) entry which is preliminary data.</text>
</comment>